<evidence type="ECO:0000256" key="1">
    <source>
        <dbReference type="ARBA" id="ARBA00007378"/>
    </source>
</evidence>
<dbReference type="InterPro" id="IPR019953">
    <property type="entry name" value="OHR"/>
</dbReference>
<dbReference type="PANTHER" id="PTHR33797">
    <property type="entry name" value="ORGANIC HYDROPEROXIDE RESISTANCE PROTEIN-LIKE"/>
    <property type="match status" value="1"/>
</dbReference>
<protein>
    <submittedName>
        <fullName evidence="2">Organic hydroperoxide resistance protein</fullName>
    </submittedName>
</protein>
<accession>A0ABY6DIX6</accession>
<dbReference type="Proteomes" id="UP001061302">
    <property type="component" value="Chromosome"/>
</dbReference>
<dbReference type="Gene3D" id="3.30.300.20">
    <property type="match status" value="1"/>
</dbReference>
<proteinExistence type="inferred from homology"/>
<keyword evidence="3" id="KW-1185">Reference proteome</keyword>
<reference evidence="2" key="1">
    <citation type="submission" date="2022-10" db="EMBL/GenBank/DDBJ databases">
        <title>Chitiniphilus purpureus sp. nov., a novel chitin-degrading bacterium isolated from crawfish pond sediment.</title>
        <authorList>
            <person name="Li K."/>
        </authorList>
    </citation>
    <scope>NUCLEOTIDE SEQUENCE</scope>
    <source>
        <strain evidence="2">CD1</strain>
    </source>
</reference>
<comment type="similarity">
    <text evidence="1">Belongs to the OsmC/Ohr family.</text>
</comment>
<evidence type="ECO:0000313" key="3">
    <source>
        <dbReference type="Proteomes" id="UP001061302"/>
    </source>
</evidence>
<dbReference type="InterPro" id="IPR003718">
    <property type="entry name" value="OsmC/Ohr_fam"/>
</dbReference>
<dbReference type="NCBIfam" id="TIGR03561">
    <property type="entry name" value="organ_hyd_perox"/>
    <property type="match status" value="1"/>
</dbReference>
<sequence length="150" mass="15662">MSDILYTAEAVAQGGREGRIKSSDGVLDLALAMPKELGGPGTAATNPEQLFAAGYAACFESAIRFVARQQRIQLQTLQVSARVGIGKREAGGFQLAVTLTAAFSGLDGKQAHALVNTAHEDICPYSHATRNNVPVTLVVTDAEGHPLSNG</sequence>
<dbReference type="PANTHER" id="PTHR33797:SF2">
    <property type="entry name" value="ORGANIC HYDROPEROXIDE RESISTANCE PROTEIN-LIKE"/>
    <property type="match status" value="1"/>
</dbReference>
<dbReference type="EMBL" id="CP106753">
    <property type="protein sequence ID" value="UXY14193.1"/>
    <property type="molecule type" value="Genomic_DNA"/>
</dbReference>
<organism evidence="2 3">
    <name type="scientific">Chitiniphilus purpureus</name>
    <dbReference type="NCBI Taxonomy" id="2981137"/>
    <lineage>
        <taxon>Bacteria</taxon>
        <taxon>Pseudomonadati</taxon>
        <taxon>Pseudomonadota</taxon>
        <taxon>Betaproteobacteria</taxon>
        <taxon>Neisseriales</taxon>
        <taxon>Chitinibacteraceae</taxon>
        <taxon>Chitiniphilus</taxon>
    </lineage>
</organism>
<dbReference type="Gene3D" id="2.20.25.10">
    <property type="match status" value="1"/>
</dbReference>
<name>A0ABY6DIX6_9NEIS</name>
<dbReference type="InterPro" id="IPR036102">
    <property type="entry name" value="OsmC/Ohrsf"/>
</dbReference>
<evidence type="ECO:0000313" key="2">
    <source>
        <dbReference type="EMBL" id="UXY14193.1"/>
    </source>
</evidence>
<dbReference type="SUPFAM" id="SSF82784">
    <property type="entry name" value="OsmC-like"/>
    <property type="match status" value="1"/>
</dbReference>
<gene>
    <name evidence="2" type="ORF">N8I74_12785</name>
</gene>
<dbReference type="InterPro" id="IPR015946">
    <property type="entry name" value="KH_dom-like_a/b"/>
</dbReference>
<dbReference type="RefSeq" id="WP_263123493.1">
    <property type="nucleotide sequence ID" value="NZ_CP106753.1"/>
</dbReference>
<dbReference type="Pfam" id="PF02566">
    <property type="entry name" value="OsmC"/>
    <property type="match status" value="1"/>
</dbReference>